<dbReference type="GO" id="GO:0016020">
    <property type="term" value="C:membrane"/>
    <property type="evidence" value="ECO:0007669"/>
    <property type="project" value="UniProtKB-SubCell"/>
</dbReference>
<dbReference type="OrthoDB" id="420606at2759"/>
<feature type="transmembrane region" description="Helical" evidence="5">
    <location>
        <begin position="284"/>
        <end position="306"/>
    </location>
</feature>
<keyword evidence="4 5" id="KW-0472">Membrane</keyword>
<evidence type="ECO:0000256" key="3">
    <source>
        <dbReference type="ARBA" id="ARBA00022989"/>
    </source>
</evidence>
<name>A0A8S1J7H8_9CHLO</name>
<comment type="caution">
    <text evidence="6">The sequence shown here is derived from an EMBL/GenBank/DDBJ whole genome shotgun (WGS) entry which is preliminary data.</text>
</comment>
<accession>A0A8S1J7H8</accession>
<feature type="transmembrane region" description="Helical" evidence="5">
    <location>
        <begin position="212"/>
        <end position="229"/>
    </location>
</feature>
<evidence type="ECO:0000313" key="7">
    <source>
        <dbReference type="Proteomes" id="UP000708148"/>
    </source>
</evidence>
<sequence length="323" mass="37222">MLLAHLIRTRQSGQSRADAQLDPSCFGLPVYLAYALYPPLYIAGPISSFNNFAHQIYHPDSPSLTKVCHYGLRLLGCLLALEVLTHTIYANAIAKYRLWHQLQLWGAARFSPLDLSTIGFWVLMFMWLKFLVIWRFFRLWSLADGIDAPENMTRCLCNNYDIEGFWKNWHASYNLWLVRYIYIPLGGARWRALNVWAIFTFVGLWHDLEWKLVSWAWIMCLFIGAEMAAKLLSKHRAMAPLKRNGWFRHLAAVVACSNVLALMTANMVGFVLGVDGISDYLHGIFSDVKSVCIIFAAIFSTVQVMFEMREYELHEQRRVCPVA</sequence>
<dbReference type="PANTHER" id="PTHR13285">
    <property type="entry name" value="ACYLTRANSFERASE"/>
    <property type="match status" value="1"/>
</dbReference>
<evidence type="ECO:0000256" key="4">
    <source>
        <dbReference type="ARBA" id="ARBA00023136"/>
    </source>
</evidence>
<dbReference type="EMBL" id="CAJHUC010001731">
    <property type="protein sequence ID" value="CAD7702174.1"/>
    <property type="molecule type" value="Genomic_DNA"/>
</dbReference>
<dbReference type="Proteomes" id="UP000708148">
    <property type="component" value="Unassembled WGS sequence"/>
</dbReference>
<dbReference type="AlphaFoldDB" id="A0A8S1J7H8"/>
<dbReference type="InterPro" id="IPR051085">
    <property type="entry name" value="MB_O-acyltransferase"/>
</dbReference>
<feature type="transmembrane region" description="Helical" evidence="5">
    <location>
        <begin position="74"/>
        <end position="98"/>
    </location>
</feature>
<feature type="transmembrane region" description="Helical" evidence="5">
    <location>
        <begin position="250"/>
        <end position="272"/>
    </location>
</feature>
<dbReference type="GO" id="GO:0019432">
    <property type="term" value="P:triglyceride biosynthetic process"/>
    <property type="evidence" value="ECO:0007669"/>
    <property type="project" value="UniProtKB-ARBA"/>
</dbReference>
<keyword evidence="2 5" id="KW-0812">Transmembrane</keyword>
<dbReference type="Pfam" id="PF03062">
    <property type="entry name" value="MBOAT"/>
    <property type="match status" value="1"/>
</dbReference>
<comment type="subcellular location">
    <subcellularLocation>
        <location evidence="1">Membrane</location>
        <topology evidence="1">Multi-pass membrane protein</topology>
    </subcellularLocation>
</comment>
<proteinExistence type="predicted"/>
<dbReference type="GO" id="GO:0005783">
    <property type="term" value="C:endoplasmic reticulum"/>
    <property type="evidence" value="ECO:0007669"/>
    <property type="project" value="TreeGrafter"/>
</dbReference>
<evidence type="ECO:0000256" key="5">
    <source>
        <dbReference type="SAM" id="Phobius"/>
    </source>
</evidence>
<keyword evidence="3 5" id="KW-1133">Transmembrane helix</keyword>
<keyword evidence="7" id="KW-1185">Reference proteome</keyword>
<evidence type="ECO:0000256" key="2">
    <source>
        <dbReference type="ARBA" id="ARBA00022692"/>
    </source>
</evidence>
<reference evidence="6" key="1">
    <citation type="submission" date="2020-12" db="EMBL/GenBank/DDBJ databases">
        <authorList>
            <person name="Iha C."/>
        </authorList>
    </citation>
    <scope>NUCLEOTIDE SEQUENCE</scope>
</reference>
<dbReference type="GO" id="GO:0016746">
    <property type="term" value="F:acyltransferase activity"/>
    <property type="evidence" value="ECO:0007669"/>
    <property type="project" value="TreeGrafter"/>
</dbReference>
<evidence type="ECO:0000256" key="1">
    <source>
        <dbReference type="ARBA" id="ARBA00004141"/>
    </source>
</evidence>
<organism evidence="6 7">
    <name type="scientific">Ostreobium quekettii</name>
    <dbReference type="NCBI Taxonomy" id="121088"/>
    <lineage>
        <taxon>Eukaryota</taxon>
        <taxon>Viridiplantae</taxon>
        <taxon>Chlorophyta</taxon>
        <taxon>core chlorophytes</taxon>
        <taxon>Ulvophyceae</taxon>
        <taxon>TCBD clade</taxon>
        <taxon>Bryopsidales</taxon>
        <taxon>Ostreobineae</taxon>
        <taxon>Ostreobiaceae</taxon>
        <taxon>Ostreobium</taxon>
    </lineage>
</organism>
<gene>
    <name evidence="6" type="ORF">OSTQU699_LOCUS7531</name>
</gene>
<dbReference type="PANTHER" id="PTHR13285:SF18">
    <property type="entry name" value="PROTEIN-CYSTEINE N-PALMITOYLTRANSFERASE RASP"/>
    <property type="match status" value="1"/>
</dbReference>
<dbReference type="InterPro" id="IPR004299">
    <property type="entry name" value="MBOAT_fam"/>
</dbReference>
<protein>
    <submittedName>
        <fullName evidence="6">Uncharacterized protein</fullName>
    </submittedName>
</protein>
<feature type="transmembrane region" description="Helical" evidence="5">
    <location>
        <begin position="118"/>
        <end position="137"/>
    </location>
</feature>
<evidence type="ECO:0000313" key="6">
    <source>
        <dbReference type="EMBL" id="CAD7702174.1"/>
    </source>
</evidence>